<dbReference type="InterPro" id="IPR017927">
    <property type="entry name" value="FAD-bd_FR_type"/>
</dbReference>
<dbReference type="CDD" id="cd06218">
    <property type="entry name" value="DHOD_e_trans"/>
    <property type="match status" value="1"/>
</dbReference>
<feature type="transmembrane region" description="Helical" evidence="14">
    <location>
        <begin position="119"/>
        <end position="136"/>
    </location>
</feature>
<evidence type="ECO:0000256" key="3">
    <source>
        <dbReference type="ARBA" id="ARBA00022630"/>
    </source>
</evidence>
<evidence type="ECO:0000256" key="12">
    <source>
        <dbReference type="PIRSR" id="PIRSR006816-1"/>
    </source>
</evidence>
<keyword evidence="4 11" id="KW-0001">2Fe-2S</keyword>
<evidence type="ECO:0000256" key="9">
    <source>
        <dbReference type="ARBA" id="ARBA00023004"/>
    </source>
</evidence>
<dbReference type="InterPro" id="IPR012165">
    <property type="entry name" value="Cyt_c3_hydrogenase_gsu"/>
</dbReference>
<keyword evidence="6 11" id="KW-0274">FAD</keyword>
<dbReference type="GO" id="GO:0050660">
    <property type="term" value="F:flavin adenine dinucleotide binding"/>
    <property type="evidence" value="ECO:0007669"/>
    <property type="project" value="InterPro"/>
</dbReference>
<dbReference type="HAMAP" id="MF_01211">
    <property type="entry name" value="DHODB_Fe_S_bind"/>
    <property type="match status" value="1"/>
</dbReference>
<reference evidence="16 17" key="1">
    <citation type="journal article" date="2009" name="PLoS ONE">
        <title>Genome analysis of the anaerobic thermohalophilic bacterium Halothermothrix orenii.</title>
        <authorList>
            <person name="Mavromatis K."/>
            <person name="Ivanova N."/>
            <person name="Anderson I."/>
            <person name="Lykidis A."/>
            <person name="Hooper S.D."/>
            <person name="Sun H."/>
            <person name="Kunin V."/>
            <person name="Lapidus A."/>
            <person name="Hugenholtz P."/>
            <person name="Patel B."/>
            <person name="Kyrpides N.C."/>
        </authorList>
    </citation>
    <scope>NUCLEOTIDE SEQUENCE [LARGE SCALE GENOMIC DNA]</scope>
    <source>
        <strain evidence="17">H 168 / OCM 544 / DSM 9562</strain>
    </source>
</reference>
<feature type="binding site" evidence="11 13">
    <location>
        <position position="255"/>
    </location>
    <ligand>
        <name>[2Fe-2S] cluster</name>
        <dbReference type="ChEBI" id="CHEBI:190135"/>
    </ligand>
</feature>
<comment type="cofactor">
    <cofactor evidence="11">
        <name>[2Fe-2S] cluster</name>
        <dbReference type="ChEBI" id="CHEBI:190135"/>
    </cofactor>
    <text evidence="11">Binds 1 [2Fe-2S] cluster per subunit.</text>
</comment>
<dbReference type="PIRSF" id="PIRSF006816">
    <property type="entry name" value="Cyc3_hyd_g"/>
    <property type="match status" value="1"/>
</dbReference>
<evidence type="ECO:0000256" key="8">
    <source>
        <dbReference type="ARBA" id="ARBA00022982"/>
    </source>
</evidence>
<keyword evidence="14" id="KW-1133">Transmembrane helix</keyword>
<evidence type="ECO:0000256" key="5">
    <source>
        <dbReference type="ARBA" id="ARBA00022723"/>
    </source>
</evidence>
<dbReference type="GO" id="GO:0044205">
    <property type="term" value="P:'de novo' UMP biosynthetic process"/>
    <property type="evidence" value="ECO:0007669"/>
    <property type="project" value="UniProtKB-UniRule"/>
</dbReference>
<dbReference type="UniPathway" id="UPA00070">
    <property type="reaction ID" value="UER00945"/>
</dbReference>
<protein>
    <recommendedName>
        <fullName evidence="11">Dihydroorotate dehydrogenase B (NAD(+)), electron transfer subunit</fullName>
    </recommendedName>
    <alternativeName>
        <fullName evidence="11">Dihydroorotate oxidase B, electron transfer subunit</fullName>
    </alternativeName>
</protein>
<comment type="function">
    <text evidence="11">Responsible for channeling the electrons from the oxidation of dihydroorotate from the FMN redox center in the PyrD type B subunit to the ultimate electron acceptor NAD(+).</text>
</comment>
<feature type="binding site" evidence="11 12">
    <location>
        <begin position="81"/>
        <end position="83"/>
    </location>
    <ligand>
        <name>FAD</name>
        <dbReference type="ChEBI" id="CHEBI:57692"/>
    </ligand>
</feature>
<gene>
    <name evidence="11" type="primary">pyrK</name>
    <name evidence="16" type="ordered locus">Hore_09410</name>
</gene>
<keyword evidence="7 11" id="KW-0665">Pyrimidine biosynthesis</keyword>
<feature type="binding site" evidence="11 13">
    <location>
        <position position="240"/>
    </location>
    <ligand>
        <name>[2Fe-2S] cluster</name>
        <dbReference type="ChEBI" id="CHEBI:190135"/>
    </ligand>
</feature>
<keyword evidence="8 11" id="KW-0249">Electron transport</keyword>
<dbReference type="STRING" id="373903.Hore_09410"/>
<comment type="cofactor">
    <cofactor evidence="13">
        <name>[2Fe-2S] cluster</name>
        <dbReference type="ChEBI" id="CHEBI:190135"/>
    </cofactor>
    <text evidence="13">Binds 1 [2Fe-2S] cluster per subunit.</text>
</comment>
<sequence>MKNFSDIIREVGVIMAIVKNSKQLGNGYYRLDLADSIIARKGIPGQFLHIKISSDNVYDPLLRRPFSIYDINRDKGIVTIVYRVVGRGTQILKEVDRGNHLDVLGPLGRGFSTDWKNKFLILIGGGMGLAPLYFLAKKLVTSNRVLVLAGGNSEEDLAFFNESYGLLDLNLLNATLDGSTGYKGNVIELFEEQLSYYNPDYIFGCGPRGMLKRLKEITEEHNLMGEISLEERMGCGYGVCLSCVCNTEKGNQRVCKEGPVFNINEVIFDGQD</sequence>
<keyword evidence="17" id="KW-1185">Reference proteome</keyword>
<keyword evidence="2 11" id="KW-0813">Transport</keyword>
<keyword evidence="9 11" id="KW-0408">Iron</keyword>
<accession>B8CWM8</accession>
<dbReference type="Pfam" id="PF10418">
    <property type="entry name" value="DHODB_Fe-S_bind"/>
    <property type="match status" value="1"/>
</dbReference>
<comment type="subunit">
    <text evidence="11">Heterotetramer of 2 PyrK and 2 PyrD type B subunits.</text>
</comment>
<keyword evidence="3 11" id="KW-0285">Flavoprotein</keyword>
<evidence type="ECO:0000256" key="4">
    <source>
        <dbReference type="ARBA" id="ARBA00022714"/>
    </source>
</evidence>
<feature type="binding site" evidence="11 13">
    <location>
        <position position="243"/>
    </location>
    <ligand>
        <name>[2Fe-2S] cluster</name>
        <dbReference type="ChEBI" id="CHEBI:190135"/>
    </ligand>
</feature>
<dbReference type="GO" id="GO:0051537">
    <property type="term" value="F:2 iron, 2 sulfur cluster binding"/>
    <property type="evidence" value="ECO:0007669"/>
    <property type="project" value="UniProtKB-KW"/>
</dbReference>
<dbReference type="InterPro" id="IPR017938">
    <property type="entry name" value="Riboflavin_synthase-like_b-brl"/>
</dbReference>
<dbReference type="KEGG" id="hor:Hore_09410"/>
<keyword evidence="14" id="KW-0472">Membrane</keyword>
<dbReference type="SUPFAM" id="SSF63380">
    <property type="entry name" value="Riboflavin synthase domain-like"/>
    <property type="match status" value="1"/>
</dbReference>
<dbReference type="Proteomes" id="UP000000719">
    <property type="component" value="Chromosome"/>
</dbReference>
<dbReference type="InterPro" id="IPR050353">
    <property type="entry name" value="PyrK_electron_transfer"/>
</dbReference>
<evidence type="ECO:0000256" key="2">
    <source>
        <dbReference type="ARBA" id="ARBA00022448"/>
    </source>
</evidence>
<dbReference type="SUPFAM" id="SSF52343">
    <property type="entry name" value="Ferredoxin reductase-like, C-terminal NADP-linked domain"/>
    <property type="match status" value="1"/>
</dbReference>
<dbReference type="PANTHER" id="PTHR43513:SF3">
    <property type="entry name" value="DIHYDROOROTATE DEHYDROGENASE B (NAD(+)), ELECTRON TRANSFER SUBUNIT-RELATED"/>
    <property type="match status" value="1"/>
</dbReference>
<dbReference type="Gene3D" id="2.40.30.10">
    <property type="entry name" value="Translation factors"/>
    <property type="match status" value="1"/>
</dbReference>
<feature type="binding site" evidence="11 12">
    <location>
        <begin position="88"/>
        <end position="89"/>
    </location>
    <ligand>
        <name>FAD</name>
        <dbReference type="ChEBI" id="CHEBI:57692"/>
    </ligand>
</feature>
<evidence type="ECO:0000259" key="15">
    <source>
        <dbReference type="PROSITE" id="PS51384"/>
    </source>
</evidence>
<name>B8CWM8_HALOH</name>
<evidence type="ECO:0000256" key="7">
    <source>
        <dbReference type="ARBA" id="ARBA00022975"/>
    </source>
</evidence>
<dbReference type="Gene3D" id="3.40.50.80">
    <property type="entry name" value="Nucleotide-binding domain of ferredoxin-NADP reductase (FNR) module"/>
    <property type="match status" value="1"/>
</dbReference>
<dbReference type="Gene3D" id="2.10.240.10">
    <property type="entry name" value="Dihydroorotate dehydrogenase, electron transfer subunit"/>
    <property type="match status" value="1"/>
</dbReference>
<evidence type="ECO:0000256" key="11">
    <source>
        <dbReference type="HAMAP-Rule" id="MF_01211"/>
    </source>
</evidence>
<evidence type="ECO:0000313" key="16">
    <source>
        <dbReference type="EMBL" id="ACL69697.1"/>
    </source>
</evidence>
<dbReference type="eggNOG" id="COG0543">
    <property type="taxonomic scope" value="Bacteria"/>
</dbReference>
<dbReference type="HOGENOM" id="CLU_003827_1_2_9"/>
<feature type="binding site" evidence="11 12">
    <location>
        <begin position="64"/>
        <end position="67"/>
    </location>
    <ligand>
        <name>FAD</name>
        <dbReference type="ChEBI" id="CHEBI:57692"/>
    </ligand>
</feature>
<evidence type="ECO:0000313" key="17">
    <source>
        <dbReference type="Proteomes" id="UP000000719"/>
    </source>
</evidence>
<dbReference type="GO" id="GO:0009055">
    <property type="term" value="F:electron transfer activity"/>
    <property type="evidence" value="ECO:0007669"/>
    <property type="project" value="UniProtKB-UniRule"/>
</dbReference>
<dbReference type="InterPro" id="IPR019480">
    <property type="entry name" value="Dihydroorotate_DH_Fe-S-bd"/>
</dbReference>
<keyword evidence="10 11" id="KW-0411">Iron-sulfur</keyword>
<comment type="pathway">
    <text evidence="11">Pyrimidine metabolism; UMP biosynthesis via de novo pathway; orotate from (S)-dihydroorotate (NAD(+) route): step 1/1.</text>
</comment>
<evidence type="ECO:0000256" key="6">
    <source>
        <dbReference type="ARBA" id="ARBA00022827"/>
    </source>
</evidence>
<keyword evidence="14" id="KW-0812">Transmembrane</keyword>
<keyword evidence="16" id="KW-0560">Oxidoreductase</keyword>
<comment type="cofactor">
    <cofactor evidence="11 12">
        <name>FAD</name>
        <dbReference type="ChEBI" id="CHEBI:57692"/>
    </cofactor>
    <text evidence="11 12">Binds 1 FAD per subunit.</text>
</comment>
<dbReference type="EMBL" id="CP001098">
    <property type="protein sequence ID" value="ACL69697.1"/>
    <property type="molecule type" value="Genomic_DNA"/>
</dbReference>
<evidence type="ECO:0000256" key="10">
    <source>
        <dbReference type="ARBA" id="ARBA00023014"/>
    </source>
</evidence>
<dbReference type="GO" id="GO:0016491">
    <property type="term" value="F:oxidoreductase activity"/>
    <property type="evidence" value="ECO:0007669"/>
    <property type="project" value="UniProtKB-KW"/>
</dbReference>
<dbReference type="GO" id="GO:0046872">
    <property type="term" value="F:metal ion binding"/>
    <property type="evidence" value="ECO:0007669"/>
    <property type="project" value="UniProtKB-KW"/>
</dbReference>
<dbReference type="OrthoDB" id="9789468at2"/>
<comment type="similarity">
    <text evidence="1 11">Belongs to the PyrK family.</text>
</comment>
<evidence type="ECO:0000256" key="13">
    <source>
        <dbReference type="PIRSR" id="PIRSR006816-2"/>
    </source>
</evidence>
<evidence type="ECO:0000256" key="1">
    <source>
        <dbReference type="ARBA" id="ARBA00006422"/>
    </source>
</evidence>
<feature type="binding site" evidence="11 13">
    <location>
        <position position="235"/>
    </location>
    <ligand>
        <name>[2Fe-2S] cluster</name>
        <dbReference type="ChEBI" id="CHEBI:190135"/>
    </ligand>
</feature>
<dbReference type="InterPro" id="IPR023455">
    <property type="entry name" value="Dihydroorotate_DHASE_ETsu"/>
</dbReference>
<feature type="domain" description="FAD-binding FR-type" evidence="15">
    <location>
        <begin position="11"/>
        <end position="113"/>
    </location>
</feature>
<dbReference type="PROSITE" id="PS51384">
    <property type="entry name" value="FAD_FR"/>
    <property type="match status" value="1"/>
</dbReference>
<dbReference type="PANTHER" id="PTHR43513">
    <property type="entry name" value="DIHYDROOROTATE DEHYDROGENASE B (NAD(+)), ELECTRON TRANSFER SUBUNIT"/>
    <property type="match status" value="1"/>
</dbReference>
<proteinExistence type="inferred from homology"/>
<dbReference type="InterPro" id="IPR037117">
    <property type="entry name" value="Dihydroorotate_DH_ele_sf"/>
</dbReference>
<dbReference type="AlphaFoldDB" id="B8CWM8"/>
<organism evidence="16 17">
    <name type="scientific">Halothermothrix orenii (strain H 168 / OCM 544 / DSM 9562)</name>
    <dbReference type="NCBI Taxonomy" id="373903"/>
    <lineage>
        <taxon>Bacteria</taxon>
        <taxon>Bacillati</taxon>
        <taxon>Bacillota</taxon>
        <taxon>Clostridia</taxon>
        <taxon>Halanaerobiales</taxon>
        <taxon>Halothermotrichaceae</taxon>
        <taxon>Halothermothrix</taxon>
    </lineage>
</organism>
<keyword evidence="5 11" id="KW-0479">Metal-binding</keyword>
<dbReference type="InterPro" id="IPR039261">
    <property type="entry name" value="FNR_nucleotide-bd"/>
</dbReference>
<evidence type="ECO:0000256" key="14">
    <source>
        <dbReference type="SAM" id="Phobius"/>
    </source>
</evidence>